<dbReference type="Pfam" id="PF03081">
    <property type="entry name" value="Exo70_C"/>
    <property type="match status" value="1"/>
</dbReference>
<dbReference type="InterPro" id="IPR016159">
    <property type="entry name" value="Cullin_repeat-like_dom_sf"/>
</dbReference>
<evidence type="ECO:0000256" key="3">
    <source>
        <dbReference type="ARBA" id="ARBA00022483"/>
    </source>
</evidence>
<keyword evidence="5" id="KW-0653">Protein transport</keyword>
<evidence type="ECO:0000256" key="1">
    <source>
        <dbReference type="ARBA" id="ARBA00006756"/>
    </source>
</evidence>
<feature type="domain" description="Exocyst complex subunit Exo70 C-terminal" evidence="8">
    <location>
        <begin position="336"/>
        <end position="700"/>
    </location>
</feature>
<accession>A0ABM1K897</accession>
<keyword evidence="2 5" id="KW-0813">Transport</keyword>
<evidence type="ECO:0000256" key="2">
    <source>
        <dbReference type="ARBA" id="ARBA00022448"/>
    </source>
</evidence>
<dbReference type="RefSeq" id="XP_015269934.1">
    <property type="nucleotide sequence ID" value="XM_015414448.1"/>
</dbReference>
<comment type="function">
    <text evidence="5">Component of the exocyst complex involved in the docking of exocytic vesicles with fusion sites on the plasma membrane.</text>
</comment>
<sequence length="707" mass="81501">MIPTEEASARRREIEEKLKQEEETLSFIRDSLEKSDQLTKNMVSILSSFESRLMKLENSIIPVHKQTENLQRLQENVEKTLFCLDHVISYYHVAKDTEKIIREGPTGRLEEYLGCMAKIQKAVEYFQDNNPDSPELNTVKLLFEKGKESLESEFRSLMTRHSKPVPPILILDLIGLDEEMETQEDVTLEHLPENILQDIIRISDWLVEYGRNQDFMNVYYQIRSSQLDRSIKGLKEHFRKNSSSSGVPYSPAIQNKRKDTPTKKPIKRPGTIRKAQNLLKQYSQQCLDGKKGASNLIPMEGHEHDLRVKHLSDTLTDKHGLAVGREDMLDMEIDAYIHCVSAFIKLAQSEYQLLTEIIPEHHQKKTFDSLIQESLDNLMIEGDNIVSAARKAIMRHDYSAVLTIFPILRHLKHTKPEFDQVLQGTAASTKNKLPSLITSMETTGAKALEDFADNIKNNPDKEYNMPKDGTVHELTSNAILFLQQLLEFQETAGAMLASQETSSSASSYSSEFSRRLLSTYICKVLGNLQLNLLSKSKVYEDPALSAIFLHNNYNYILKSLEKSELIQLVAVTQKTAERSYREHIEQQILTYQRSWLKVTDYISERNLPVFQPGVKLKDKERQVIKERFKGFNDGLEELCKIQKAWAIPDTEQRDKIRQAQRNIVQEIYAAFLNRYGNVPFTKNPEKYIKYRVEQVGEMIEKLFDTSA</sequence>
<dbReference type="Proteomes" id="UP000694871">
    <property type="component" value="Unplaced"/>
</dbReference>
<dbReference type="PANTHER" id="PTHR12542:SF41">
    <property type="entry name" value="EXOCYST COMPLEX COMPONENT 7"/>
    <property type="match status" value="1"/>
</dbReference>
<dbReference type="InterPro" id="IPR004140">
    <property type="entry name" value="Exo70"/>
</dbReference>
<evidence type="ECO:0000256" key="4">
    <source>
        <dbReference type="ARBA" id="ARBA00026169"/>
    </source>
</evidence>
<dbReference type="InterPro" id="IPR046364">
    <property type="entry name" value="Exo70_C"/>
</dbReference>
<dbReference type="Gene3D" id="1.20.1280.170">
    <property type="entry name" value="Exocyst complex component Exo70"/>
    <property type="match status" value="2"/>
</dbReference>
<organism evidence="9 10">
    <name type="scientific">Gekko japonicus</name>
    <name type="common">Schlegel's Japanese gecko</name>
    <dbReference type="NCBI Taxonomy" id="146911"/>
    <lineage>
        <taxon>Eukaryota</taxon>
        <taxon>Metazoa</taxon>
        <taxon>Chordata</taxon>
        <taxon>Craniata</taxon>
        <taxon>Vertebrata</taxon>
        <taxon>Euteleostomi</taxon>
        <taxon>Lepidosauria</taxon>
        <taxon>Squamata</taxon>
        <taxon>Bifurcata</taxon>
        <taxon>Gekkota</taxon>
        <taxon>Gekkonidae</taxon>
        <taxon>Gekkoninae</taxon>
        <taxon>Gekko</taxon>
    </lineage>
</organism>
<dbReference type="SUPFAM" id="SSF74788">
    <property type="entry name" value="Cullin repeat-like"/>
    <property type="match status" value="1"/>
</dbReference>
<evidence type="ECO:0000256" key="5">
    <source>
        <dbReference type="RuleBase" id="RU365026"/>
    </source>
</evidence>
<evidence type="ECO:0000313" key="9">
    <source>
        <dbReference type="Proteomes" id="UP000694871"/>
    </source>
</evidence>
<comment type="similarity">
    <text evidence="1 5">Belongs to the EXO70 family.</text>
</comment>
<gene>
    <name evidence="10" type="primary">EXOC7</name>
</gene>
<reference evidence="10" key="1">
    <citation type="submission" date="2025-08" db="UniProtKB">
        <authorList>
            <consortium name="RefSeq"/>
        </authorList>
    </citation>
    <scope>IDENTIFICATION</scope>
</reference>
<proteinExistence type="inferred from homology"/>
<evidence type="ECO:0000259" key="8">
    <source>
        <dbReference type="Pfam" id="PF03081"/>
    </source>
</evidence>
<dbReference type="PANTHER" id="PTHR12542">
    <property type="entry name" value="EXOCYST COMPLEX PROTEIN EXO70"/>
    <property type="match status" value="1"/>
</dbReference>
<evidence type="ECO:0000256" key="7">
    <source>
        <dbReference type="SAM" id="MobiDB-lite"/>
    </source>
</evidence>
<protein>
    <recommendedName>
        <fullName evidence="4 5">Exocyst complex component 7</fullName>
    </recommendedName>
    <alternativeName>
        <fullName evidence="5">Exocyst complex component Exo70</fullName>
    </alternativeName>
</protein>
<evidence type="ECO:0000313" key="10">
    <source>
        <dbReference type="RefSeq" id="XP_015269934.1"/>
    </source>
</evidence>
<evidence type="ECO:0000256" key="6">
    <source>
        <dbReference type="SAM" id="Coils"/>
    </source>
</evidence>
<keyword evidence="9" id="KW-1185">Reference proteome</keyword>
<keyword evidence="6" id="KW-0175">Coiled coil</keyword>
<dbReference type="GeneID" id="107113172"/>
<keyword evidence="3 5" id="KW-0268">Exocytosis</keyword>
<name>A0ABM1K897_GEKJA</name>
<dbReference type="Pfam" id="PF20669">
    <property type="entry name" value="Exo70_N"/>
    <property type="match status" value="1"/>
</dbReference>
<feature type="region of interest" description="Disordered" evidence="7">
    <location>
        <begin position="239"/>
        <end position="269"/>
    </location>
</feature>
<feature type="coiled-coil region" evidence="6">
    <location>
        <begin position="4"/>
        <end position="31"/>
    </location>
</feature>